<name>A0A3S0XGG4_9GAMM</name>
<dbReference type="RefSeq" id="WP_126954549.1">
    <property type="nucleotide sequence ID" value="NZ_RZGR01000013.1"/>
</dbReference>
<feature type="region of interest" description="Disordered" evidence="1">
    <location>
        <begin position="27"/>
        <end position="48"/>
    </location>
</feature>
<evidence type="ECO:0000256" key="1">
    <source>
        <dbReference type="SAM" id="MobiDB-lite"/>
    </source>
</evidence>
<organism evidence="2 3">
    <name type="scientific">Legionella septentrionalis</name>
    <dbReference type="NCBI Taxonomy" id="2498109"/>
    <lineage>
        <taxon>Bacteria</taxon>
        <taxon>Pseudomonadati</taxon>
        <taxon>Pseudomonadota</taxon>
        <taxon>Gammaproteobacteria</taxon>
        <taxon>Legionellales</taxon>
        <taxon>Legionellaceae</taxon>
        <taxon>Legionella</taxon>
    </lineage>
</organism>
<dbReference type="Proteomes" id="UP000288012">
    <property type="component" value="Unassembled WGS sequence"/>
</dbReference>
<reference evidence="2 3" key="1">
    <citation type="submission" date="2018-12" db="EMBL/GenBank/DDBJ databases">
        <title>Legionella sp,whole genome shotgun sequence.</title>
        <authorList>
            <person name="Wu H."/>
        </authorList>
    </citation>
    <scope>NUCLEOTIDE SEQUENCE [LARGE SCALE GENOMIC DNA]</scope>
    <source>
        <strain evidence="3">km714</strain>
    </source>
</reference>
<protein>
    <submittedName>
        <fullName evidence="2">Uncharacterized protein</fullName>
    </submittedName>
</protein>
<dbReference type="AlphaFoldDB" id="A0A3S0XGG4"/>
<proteinExistence type="predicted"/>
<accession>A0A3S0XGG4</accession>
<dbReference type="EMBL" id="RZGR01000013">
    <property type="protein sequence ID" value="RUQ88361.1"/>
    <property type="molecule type" value="Genomic_DNA"/>
</dbReference>
<gene>
    <name evidence="2" type="ORF">EKM59_05695</name>
</gene>
<sequence>MPANDILKKELENELIRKAKAELAELRNKERQEEIATKAGDREEANAAADEKWAEVDKIAEEFIRSSQRGFDNPLSQWLDILFLCMKLAEAARKSNPVNSLLNQGLDQIQGLIGQFRYSKDMKNANSFAEEDPEKRAQIMKELNITLPRIQHCVTMNDNDELELGSIVGENGKPIFENPQLQQYAERQYAALVVAWLQTHGYTRTNTGTFVHQDPPHRQLDRDTFEALRDDLHAGLNQRAEEQFGLEFVTNPSLRP</sequence>
<comment type="caution">
    <text evidence="2">The sequence shown here is derived from an EMBL/GenBank/DDBJ whole genome shotgun (WGS) entry which is preliminary data.</text>
</comment>
<evidence type="ECO:0000313" key="2">
    <source>
        <dbReference type="EMBL" id="RUQ88361.1"/>
    </source>
</evidence>
<keyword evidence="3" id="KW-1185">Reference proteome</keyword>
<evidence type="ECO:0000313" key="3">
    <source>
        <dbReference type="Proteomes" id="UP000288012"/>
    </source>
</evidence>